<evidence type="ECO:0000313" key="1">
    <source>
        <dbReference type="EMBL" id="KQB35908.1"/>
    </source>
</evidence>
<accession>A0A0N8VL96</accession>
<protein>
    <submittedName>
        <fullName evidence="1">Uncharacterized protein</fullName>
    </submittedName>
</protein>
<sequence>MNAVICKGLIFKNEKMTFEVCYSDINTYPDRISIKGKINPKTSNKETYVFFQFYKEILCKKESISEWILDKATKNSEPYYCLSSVCGYRFSDTPKYDCVMRGGKIIFNTFIAEVNANGNTHTYTYKVLLGFSWGMTSNDGIKIEKIPIENIDKSRLKDLVNLLQGKYLEDQFEIENDLIKGSNSNIVGMW</sequence>
<dbReference type="AlphaFoldDB" id="A0A0N8VL96"/>
<proteinExistence type="predicted"/>
<dbReference type="EMBL" id="LKBH01000082">
    <property type="protein sequence ID" value="KQB35908.1"/>
    <property type="molecule type" value="Genomic_DNA"/>
</dbReference>
<comment type="caution">
    <text evidence="1">The sequence shown here is derived from an EMBL/GenBank/DDBJ whole genome shotgun (WGS) entry which is preliminary data.</text>
</comment>
<keyword evidence="2" id="KW-1185">Reference proteome</keyword>
<name>A0A0N8VL96_9ARCH</name>
<evidence type="ECO:0000313" key="2">
    <source>
        <dbReference type="Proteomes" id="UP000050301"/>
    </source>
</evidence>
<organism evidence="1 2">
    <name type="scientific">Acidiplasma cupricumulans</name>
    <dbReference type="NCBI Taxonomy" id="312540"/>
    <lineage>
        <taxon>Archaea</taxon>
        <taxon>Methanobacteriati</taxon>
        <taxon>Thermoplasmatota</taxon>
        <taxon>Thermoplasmata</taxon>
        <taxon>Thermoplasmatales</taxon>
        <taxon>Ferroplasmaceae</taxon>
        <taxon>Acidiplasma</taxon>
    </lineage>
</organism>
<dbReference type="RefSeq" id="WP_055040853.1">
    <property type="nucleotide sequence ID" value="NZ_LKBH01000082.1"/>
</dbReference>
<gene>
    <name evidence="1" type="ORF">AOG55_05420</name>
</gene>
<dbReference type="Proteomes" id="UP000050301">
    <property type="component" value="Unassembled WGS sequence"/>
</dbReference>
<dbReference type="InParanoid" id="A0A0N8VL96"/>
<reference evidence="1 2" key="1">
    <citation type="submission" date="2015-09" db="EMBL/GenBank/DDBJ databases">
        <title>Heavy metals and arsenic resistance mechanisms in polyextremophilic archaea of the family Ferroplasmaceae.</title>
        <authorList>
            <person name="Bulaev A.G."/>
            <person name="Kanygina A.V."/>
        </authorList>
    </citation>
    <scope>NUCLEOTIDE SEQUENCE [LARGE SCALE GENOMIC DNA]</scope>
    <source>
        <strain evidence="1 2">BH2</strain>
    </source>
</reference>